<evidence type="ECO:0000256" key="2">
    <source>
        <dbReference type="ARBA" id="ARBA00023157"/>
    </source>
</evidence>
<evidence type="ECO:0000256" key="3">
    <source>
        <dbReference type="SAM" id="MobiDB-lite"/>
    </source>
</evidence>
<reference evidence="5 6" key="1">
    <citation type="submission" date="2018-06" db="EMBL/GenBank/DDBJ databases">
        <title>Actinomadura craniellae sp. nov. isolated from marine sponge Craniella sp.</title>
        <authorList>
            <person name="Li L."/>
            <person name="Xu Q.H."/>
            <person name="Lin H.W."/>
            <person name="Lu Y.H."/>
        </authorList>
    </citation>
    <scope>NUCLEOTIDE SEQUENCE [LARGE SCALE GENOMIC DNA]</scope>
    <source>
        <strain evidence="5 6">LHW63021</strain>
    </source>
</reference>
<organism evidence="5 6">
    <name type="scientific">Actinomadura craniellae</name>
    <dbReference type="NCBI Taxonomy" id="2231787"/>
    <lineage>
        <taxon>Bacteria</taxon>
        <taxon>Bacillati</taxon>
        <taxon>Actinomycetota</taxon>
        <taxon>Actinomycetes</taxon>
        <taxon>Streptosporangiales</taxon>
        <taxon>Thermomonosporaceae</taxon>
        <taxon>Actinomadura</taxon>
    </lineage>
</organism>
<sequence length="1122" mass="119507">MVASLAQIPALARPAPALAEDRPATPFTDAQALAAARKSGKPVEVLSRRGETRTVRALPTGRFEVTQHLRPVRTVQNGRWVGVDTTLKLVNGKVVPTATSARMAFSAGGDAPMVRMARASRELSLTWPGKLPQPVLDGDTATYRSVLPDVDLRLRAEPDGFAHVLVIKTPQAARDPRLAELKLKLGASGLSVSADAAGGLRATAPASRGAVFEAPAPVMWDSSHPPAAGHDPADGPGEGARTAQVGVKLNRGELALRPDRDLLTAPTTRYPVYVDPTWTASSLDAGWAMVSSTFRNRSYYKFAGNPTEGVGRCRPALDDDCAVPQKKRLLYELPLTTVANAQIQSAEFIGYETHARECGVPAPVQLWHTRALEPDATWRSTANGWLKHLATRDVAYCSRVGVEFGGTDLLAVVQAAADRGDPSITFGLRAADENSVAGWKRFASDAYLRLVYNRLPDRPDPAGMSTFPGGPCVTDSDAAPWMTGIPILYAHLTDPDGDRVQGEFRAAWDDGTGFDVRWTSSLTGATSSGSRVSVTLPGTIPQKKPIAWSVRTWDGTAWGPWSHAEPQAGCHFVYDPTSPVPPTVTSTDYPDDGKEHDGVGRAGTFTIADPGGIAVRYEIEVNGRHARTVATTDGAPRQVLLAPVRSGTNQVYVRSFTRANQGSASTIHMFRARAGTPPKAHFGLDEPAGSATVTAATRPGEPAISATPQGGVTLGADGQEGTAMRLDGATGHAQTAGPLVDTTKSFAISAWVRPTATDPAKSYVAVSQAGTRQSGLSLRYDGESRKWVFAMAKADADGAGRFEATSKDPARLGRWTHLAGMYNEATGKLEIFVNGEPGEAATVDAAWNATGPLYLGRGMDEGTMAGQWPGDLDDVRVFDRFLGDGEVAGMLVRPTVRAARWKLNTDGTDDTGNGHTLTLAGGATIDPNSGFWWASAGGLLLNGTDAYAHTAAPVVDTTRSFTITTWASTMGGGPTGNATLLSQPGEHTDVFALRYVTQSPELPFGGWRFELAEADAADAPRKHASHFDYSPYYWIHLAVVYDALRGEMRLYVNGNLDQSRSVTRDVLTTAASTGGLQIGRSAFNGEYWPDAMDDVWAYQSALTEEQIRFLSGGLELETPDGP</sequence>
<protein>
    <recommendedName>
        <fullName evidence="4">LamG-like jellyroll fold domain-containing protein</fullName>
    </recommendedName>
</protein>
<dbReference type="SUPFAM" id="SSF49899">
    <property type="entry name" value="Concanavalin A-like lectins/glucanases"/>
    <property type="match status" value="2"/>
</dbReference>
<dbReference type="Gene3D" id="2.60.120.200">
    <property type="match status" value="2"/>
</dbReference>
<feature type="domain" description="LamG-like jellyroll fold" evidence="4">
    <location>
        <begin position="959"/>
        <end position="1105"/>
    </location>
</feature>
<dbReference type="InterPro" id="IPR042837">
    <property type="entry name" value="PTX3"/>
</dbReference>
<keyword evidence="6" id="KW-1185">Reference proteome</keyword>
<feature type="region of interest" description="Disordered" evidence="3">
    <location>
        <begin position="217"/>
        <end position="241"/>
    </location>
</feature>
<feature type="domain" description="LamG-like jellyroll fold" evidence="4">
    <location>
        <begin position="744"/>
        <end position="885"/>
    </location>
</feature>
<keyword evidence="2" id="KW-1015">Disulfide bond</keyword>
<name>A0A365H9X4_9ACTN</name>
<accession>A0A365H9X4</accession>
<keyword evidence="1" id="KW-0732">Signal</keyword>
<dbReference type="InterPro" id="IPR006558">
    <property type="entry name" value="LamG-like"/>
</dbReference>
<dbReference type="PANTHER" id="PTHR46943">
    <property type="entry name" value="PENTRAXIN-RELATED PROTEIN PTX3"/>
    <property type="match status" value="1"/>
</dbReference>
<dbReference type="EMBL" id="QLYX01000003">
    <property type="protein sequence ID" value="RAY15895.1"/>
    <property type="molecule type" value="Genomic_DNA"/>
</dbReference>
<evidence type="ECO:0000313" key="6">
    <source>
        <dbReference type="Proteomes" id="UP000251891"/>
    </source>
</evidence>
<dbReference type="Pfam" id="PF13385">
    <property type="entry name" value="Laminin_G_3"/>
    <property type="match status" value="2"/>
</dbReference>
<evidence type="ECO:0000313" key="5">
    <source>
        <dbReference type="EMBL" id="RAY15895.1"/>
    </source>
</evidence>
<dbReference type="SMART" id="SM00560">
    <property type="entry name" value="LamGL"/>
    <property type="match status" value="2"/>
</dbReference>
<dbReference type="AlphaFoldDB" id="A0A365H9X4"/>
<dbReference type="PANTHER" id="PTHR46943:SF1">
    <property type="entry name" value="PENTRAXIN-RELATED PROTEIN PTX3"/>
    <property type="match status" value="1"/>
</dbReference>
<proteinExistence type="predicted"/>
<dbReference type="Proteomes" id="UP000251891">
    <property type="component" value="Unassembled WGS sequence"/>
</dbReference>
<dbReference type="InterPro" id="IPR013320">
    <property type="entry name" value="ConA-like_dom_sf"/>
</dbReference>
<evidence type="ECO:0000259" key="4">
    <source>
        <dbReference type="SMART" id="SM00560"/>
    </source>
</evidence>
<dbReference type="GO" id="GO:0006955">
    <property type="term" value="P:immune response"/>
    <property type="evidence" value="ECO:0007669"/>
    <property type="project" value="InterPro"/>
</dbReference>
<gene>
    <name evidence="5" type="ORF">DPM19_09060</name>
</gene>
<evidence type="ECO:0000256" key="1">
    <source>
        <dbReference type="ARBA" id="ARBA00022729"/>
    </source>
</evidence>
<comment type="caution">
    <text evidence="5">The sequence shown here is derived from an EMBL/GenBank/DDBJ whole genome shotgun (WGS) entry which is preliminary data.</text>
</comment>